<sequence length="74" mass="7702">MEWCPSSLAVASGLFGSVGSCGKVLAPSPCPAAAGSTSGLGELCARHPPLVRYQRRDSRTARVPTFRTSTPALR</sequence>
<accession>A0A2M3ZUW4</accession>
<proteinExistence type="predicted"/>
<feature type="region of interest" description="Disordered" evidence="1">
    <location>
        <begin position="55"/>
        <end position="74"/>
    </location>
</feature>
<reference evidence="2" key="1">
    <citation type="submission" date="2018-01" db="EMBL/GenBank/DDBJ databases">
        <title>An insight into the sialome of Amazonian anophelines.</title>
        <authorList>
            <person name="Ribeiro J.M."/>
            <person name="Scarpassa V."/>
            <person name="Calvo E."/>
        </authorList>
    </citation>
    <scope>NUCLEOTIDE SEQUENCE</scope>
    <source>
        <tissue evidence="2">Salivary glands</tissue>
    </source>
</reference>
<organism evidence="2">
    <name type="scientific">Anopheles braziliensis</name>
    <dbReference type="NCBI Taxonomy" id="58242"/>
    <lineage>
        <taxon>Eukaryota</taxon>
        <taxon>Metazoa</taxon>
        <taxon>Ecdysozoa</taxon>
        <taxon>Arthropoda</taxon>
        <taxon>Hexapoda</taxon>
        <taxon>Insecta</taxon>
        <taxon>Pterygota</taxon>
        <taxon>Neoptera</taxon>
        <taxon>Endopterygota</taxon>
        <taxon>Diptera</taxon>
        <taxon>Nematocera</taxon>
        <taxon>Culicoidea</taxon>
        <taxon>Culicidae</taxon>
        <taxon>Anophelinae</taxon>
        <taxon>Anopheles</taxon>
    </lineage>
</organism>
<protein>
    <submittedName>
        <fullName evidence="2">Putative secreted peptide</fullName>
    </submittedName>
</protein>
<dbReference type="EMBL" id="GGFM01011593">
    <property type="protein sequence ID" value="MBW32344.1"/>
    <property type="molecule type" value="Transcribed_RNA"/>
</dbReference>
<dbReference type="AlphaFoldDB" id="A0A2M3ZUW4"/>
<evidence type="ECO:0000256" key="1">
    <source>
        <dbReference type="SAM" id="MobiDB-lite"/>
    </source>
</evidence>
<name>A0A2M3ZUW4_9DIPT</name>
<evidence type="ECO:0000313" key="2">
    <source>
        <dbReference type="EMBL" id="MBW32344.1"/>
    </source>
</evidence>